<evidence type="ECO:0008006" key="4">
    <source>
        <dbReference type="Google" id="ProtNLM"/>
    </source>
</evidence>
<accession>A0A160FU30</accession>
<sequence>MLKVYYGYLNRAPSSRLDAIESADRTSPTGFDVKTVRLYEKIVRLRQQMRGLEQIRKQLVKQPDKQLSVTDQNSRSVTSDGKRTGTVGYNVQPPWTRSIT</sequence>
<feature type="compositionally biased region" description="Polar residues" evidence="1">
    <location>
        <begin position="87"/>
        <end position="100"/>
    </location>
</feature>
<dbReference type="KEGG" id="buz:AYM40_30495"/>
<dbReference type="STRING" id="1804984.AYM40_30495"/>
<protein>
    <recommendedName>
        <fullName evidence="4">Transposase</fullName>
    </recommendedName>
</protein>
<proteinExistence type="predicted"/>
<dbReference type="PANTHER" id="PTHR33408:SF2">
    <property type="entry name" value="TRANSPOSASE DDE DOMAIN-CONTAINING PROTEIN"/>
    <property type="match status" value="1"/>
</dbReference>
<organism evidence="2 3">
    <name type="scientific">Paraburkholderia phytofirmans OLGA172</name>
    <dbReference type="NCBI Taxonomy" id="1417228"/>
    <lineage>
        <taxon>Bacteria</taxon>
        <taxon>Pseudomonadati</taxon>
        <taxon>Pseudomonadota</taxon>
        <taxon>Betaproteobacteria</taxon>
        <taxon>Burkholderiales</taxon>
        <taxon>Burkholderiaceae</taxon>
        <taxon>Paraburkholderia</taxon>
    </lineage>
</organism>
<evidence type="ECO:0000313" key="3">
    <source>
        <dbReference type="Proteomes" id="UP000076852"/>
    </source>
</evidence>
<evidence type="ECO:0000256" key="1">
    <source>
        <dbReference type="SAM" id="MobiDB-lite"/>
    </source>
</evidence>
<name>A0A160FU30_9BURK</name>
<dbReference type="PANTHER" id="PTHR33408">
    <property type="entry name" value="TRANSPOSASE"/>
    <property type="match status" value="1"/>
</dbReference>
<gene>
    <name evidence="2" type="ORF">AYM40_30495</name>
</gene>
<feature type="compositionally biased region" description="Polar residues" evidence="1">
    <location>
        <begin position="65"/>
        <end position="79"/>
    </location>
</feature>
<dbReference type="AlphaFoldDB" id="A0A160FU30"/>
<evidence type="ECO:0000313" key="2">
    <source>
        <dbReference type="EMBL" id="ANB76532.1"/>
    </source>
</evidence>
<reference evidence="2 3" key="1">
    <citation type="journal article" date="2016" name="Gene">
        <title>PacBio SMRT assembly of a complex multi-replicon genome reveals chlorocatechol degradative operon in a region of genome plasticity.</title>
        <authorList>
            <person name="Ricker N."/>
            <person name="Shen S.Y."/>
            <person name="Goordial J."/>
            <person name="Jin S."/>
            <person name="Fulthorpe R.R."/>
        </authorList>
    </citation>
    <scope>NUCLEOTIDE SEQUENCE [LARGE SCALE GENOMIC DNA]</scope>
    <source>
        <strain evidence="2 3">OLGA172</strain>
    </source>
</reference>
<feature type="region of interest" description="Disordered" evidence="1">
    <location>
        <begin position="62"/>
        <end position="100"/>
    </location>
</feature>
<dbReference type="Proteomes" id="UP000076852">
    <property type="component" value="Chromosome 2"/>
</dbReference>
<keyword evidence="3" id="KW-1185">Reference proteome</keyword>
<dbReference type="EMBL" id="CP014579">
    <property type="protein sequence ID" value="ANB76532.1"/>
    <property type="molecule type" value="Genomic_DNA"/>
</dbReference>